<protein>
    <submittedName>
        <fullName evidence="1">Uncharacterized protein</fullName>
    </submittedName>
</protein>
<evidence type="ECO:0000313" key="1">
    <source>
        <dbReference type="EMBL" id="KKU87812.1"/>
    </source>
</evidence>
<accession>A0A0G1U137</accession>
<dbReference type="SUPFAM" id="SSF54975">
    <property type="entry name" value="Acylphosphatase/BLUF domain-like"/>
    <property type="match status" value="1"/>
</dbReference>
<dbReference type="Proteomes" id="UP000034739">
    <property type="component" value="Unassembled WGS sequence"/>
</dbReference>
<evidence type="ECO:0000313" key="2">
    <source>
        <dbReference type="Proteomes" id="UP000034739"/>
    </source>
</evidence>
<dbReference type="PROSITE" id="PS00151">
    <property type="entry name" value="ACYLPHOSPHATASE_2"/>
    <property type="match status" value="1"/>
</dbReference>
<gene>
    <name evidence="1" type="ORF">UY16_C0018G0017</name>
</gene>
<proteinExistence type="predicted"/>
<organism evidence="1 2">
    <name type="scientific">Candidatus Gottesmanbacteria bacterium GW2011_GWA2_47_9</name>
    <dbReference type="NCBI Taxonomy" id="1618445"/>
    <lineage>
        <taxon>Bacteria</taxon>
        <taxon>Candidatus Gottesmaniibacteriota</taxon>
    </lineage>
</organism>
<dbReference type="AlphaFoldDB" id="A0A0G1U137"/>
<sequence length="294" mass="32423">MFSPKENERASGSDDGGIGSVNYRTLWQDRVVSHQRAHANRFDWGSRHIVYEEDTVKQGTAYFCTLADQVGGEAATTVLHNLEPFGISTQLLILDLAIQTDNGSYIADALKHIAVPPPGESWQDHLIQEGLYRIVVSEAVRQKFPGDAVDTLAALLPEAKDAINDASSAMMALEIGLSRGPQVLLDGLPYIPIDQVSTINYALVAFRWGVKGFARNELDGSVTVVIQGFPSILEGYLKDFRNHAHKKVHIVFSENVVGQTDCLQLNDTFAMLYAEAPRKVKGKGLFDILFHRSK</sequence>
<reference evidence="1 2" key="1">
    <citation type="journal article" date="2015" name="Nature">
        <title>rRNA introns, odd ribosomes, and small enigmatic genomes across a large radiation of phyla.</title>
        <authorList>
            <person name="Brown C.T."/>
            <person name="Hug L.A."/>
            <person name="Thomas B.C."/>
            <person name="Sharon I."/>
            <person name="Castelle C.J."/>
            <person name="Singh A."/>
            <person name="Wilkins M.J."/>
            <person name="Williams K.H."/>
            <person name="Banfield J.F."/>
        </authorList>
    </citation>
    <scope>NUCLEOTIDE SEQUENCE [LARGE SCALE GENOMIC DNA]</scope>
</reference>
<name>A0A0G1U137_9BACT</name>
<comment type="caution">
    <text evidence="1">The sequence shown here is derived from an EMBL/GenBank/DDBJ whole genome shotgun (WGS) entry which is preliminary data.</text>
</comment>
<dbReference type="EMBL" id="LCOY01000018">
    <property type="protein sequence ID" value="KKU87812.1"/>
    <property type="molecule type" value="Genomic_DNA"/>
</dbReference>
<dbReference type="InterPro" id="IPR017968">
    <property type="entry name" value="Acylphosphatase_CS"/>
</dbReference>
<dbReference type="InterPro" id="IPR036046">
    <property type="entry name" value="Acylphosphatase-like_dom_sf"/>
</dbReference>